<name>A0AAD0WCZ8_9GAMM</name>
<accession>A0AAD0WCZ8</accession>
<sequence length="187" mass="21863">MSYIVFLALLLLITLLGCYWIIESNRRKAIEAEKKRFNQRVKEINNDFKIKLIEFSEAKLIRPKNVARLNQITSNYFVVQAHNEENLTHLEFISELFISTIIMEANKAQSPHEHDQLADRLQYFMAQLPYNGIEYNKAFYQEVLPSLIEVIKYAPPINQHDDPVQSQSPSMPDELNHEKQISELTKA</sequence>
<dbReference type="KEGG" id="pdj:D0907_09940"/>
<protein>
    <submittedName>
        <fullName evidence="2">Uncharacterized protein</fullName>
    </submittedName>
</protein>
<organism evidence="2 3">
    <name type="scientific">Pseudoalteromonas lipolytica</name>
    <dbReference type="NCBI Taxonomy" id="570156"/>
    <lineage>
        <taxon>Bacteria</taxon>
        <taxon>Pseudomonadati</taxon>
        <taxon>Pseudomonadota</taxon>
        <taxon>Gammaproteobacteria</taxon>
        <taxon>Alteromonadales</taxon>
        <taxon>Pseudoalteromonadaceae</taxon>
        <taxon>Pseudoalteromonas</taxon>
    </lineage>
</organism>
<evidence type="ECO:0000313" key="2">
    <source>
        <dbReference type="EMBL" id="AXV65571.1"/>
    </source>
</evidence>
<feature type="compositionally biased region" description="Basic and acidic residues" evidence="1">
    <location>
        <begin position="174"/>
        <end position="187"/>
    </location>
</feature>
<reference evidence="2 3" key="1">
    <citation type="submission" date="2018-08" db="EMBL/GenBank/DDBJ databases">
        <title>Draft genome sequence of Pseudoalteromonas donghaensis HJ51.</title>
        <authorList>
            <person name="Oh J."/>
            <person name="Roh D."/>
        </authorList>
    </citation>
    <scope>NUCLEOTIDE SEQUENCE [LARGE SCALE GENOMIC DNA]</scope>
    <source>
        <strain evidence="2 3">HJ51</strain>
    </source>
</reference>
<dbReference type="EMBL" id="CP032090">
    <property type="protein sequence ID" value="AXV65571.1"/>
    <property type="molecule type" value="Genomic_DNA"/>
</dbReference>
<dbReference type="AlphaFoldDB" id="A0AAD0WCZ8"/>
<evidence type="ECO:0000256" key="1">
    <source>
        <dbReference type="SAM" id="MobiDB-lite"/>
    </source>
</evidence>
<feature type="region of interest" description="Disordered" evidence="1">
    <location>
        <begin position="159"/>
        <end position="187"/>
    </location>
</feature>
<dbReference type="RefSeq" id="WP_118844407.1">
    <property type="nucleotide sequence ID" value="NZ_CP032090.1"/>
</dbReference>
<gene>
    <name evidence="2" type="ORF">D0907_09940</name>
</gene>
<dbReference type="Proteomes" id="UP000264605">
    <property type="component" value="Chromosome"/>
</dbReference>
<proteinExistence type="predicted"/>
<evidence type="ECO:0000313" key="3">
    <source>
        <dbReference type="Proteomes" id="UP000264605"/>
    </source>
</evidence>
<dbReference type="GeneID" id="99505781"/>